<dbReference type="PANTHER" id="PTHR38107:SF3">
    <property type="entry name" value="LYSOZYME RRRD-RELATED"/>
    <property type="match status" value="1"/>
</dbReference>
<comment type="subcellular location">
    <subcellularLocation>
        <location evidence="10">Host cytoplasm</location>
    </subcellularLocation>
    <text evidence="10">The endolysin is cytoplasmic, but can reach the periplasmic space with the help of the holins which disrupt the host cell membrane.</text>
</comment>
<dbReference type="GO" id="GO:0009253">
    <property type="term" value="P:peptidoglycan catabolic process"/>
    <property type="evidence" value="ECO:0007669"/>
    <property type="project" value="UniProtKB-UniRule"/>
</dbReference>
<evidence type="ECO:0000256" key="9">
    <source>
        <dbReference type="ARBA" id="ARBA00023295"/>
    </source>
</evidence>
<keyword evidence="7 10" id="KW-0578">Host cell lysis by virus</keyword>
<dbReference type="Gene3D" id="1.10.530.40">
    <property type="match status" value="1"/>
</dbReference>
<evidence type="ECO:0000256" key="2">
    <source>
        <dbReference type="ARBA" id="ARBA00022529"/>
    </source>
</evidence>
<dbReference type="InterPro" id="IPR023347">
    <property type="entry name" value="Lysozyme_dom_sf"/>
</dbReference>
<evidence type="ECO:0000256" key="4">
    <source>
        <dbReference type="ARBA" id="ARBA00022638"/>
    </source>
</evidence>
<protein>
    <recommendedName>
        <fullName evidence="10">Endolysin</fullName>
        <ecNumber evidence="10">3.2.1.17</ecNumber>
    </recommendedName>
    <alternativeName>
        <fullName evidence="10">Lysis protein</fullName>
    </alternativeName>
    <alternativeName>
        <fullName evidence="10">Lysozyme</fullName>
    </alternativeName>
    <alternativeName>
        <fullName evidence="10">Muramidase</fullName>
    </alternativeName>
</protein>
<dbReference type="EC" id="3.2.1.17" evidence="10"/>
<evidence type="ECO:0000256" key="10">
    <source>
        <dbReference type="HAMAP-Rule" id="MF_04110"/>
    </source>
</evidence>
<dbReference type="GO" id="GO:0016998">
    <property type="term" value="P:cell wall macromolecule catabolic process"/>
    <property type="evidence" value="ECO:0007669"/>
    <property type="project" value="InterPro"/>
</dbReference>
<reference evidence="12" key="1">
    <citation type="submission" date="2020-04" db="EMBL/GenBank/DDBJ databases">
        <authorList>
            <person name="Chiriac C."/>
            <person name="Salcher M."/>
            <person name="Ghai R."/>
            <person name="Kavagutti S V."/>
        </authorList>
    </citation>
    <scope>NUCLEOTIDE SEQUENCE</scope>
</reference>
<evidence type="ECO:0000256" key="7">
    <source>
        <dbReference type="ARBA" id="ARBA00023142"/>
    </source>
</evidence>
<organism evidence="12">
    <name type="scientific">uncultured Caudovirales phage</name>
    <dbReference type="NCBI Taxonomy" id="2100421"/>
    <lineage>
        <taxon>Viruses</taxon>
        <taxon>Duplodnaviria</taxon>
        <taxon>Heunggongvirae</taxon>
        <taxon>Uroviricota</taxon>
        <taxon>Caudoviricetes</taxon>
        <taxon>Peduoviridae</taxon>
        <taxon>Maltschvirus</taxon>
        <taxon>Maltschvirus maltsch</taxon>
    </lineage>
</organism>
<dbReference type="InterPro" id="IPR051018">
    <property type="entry name" value="Bacteriophage_GH24"/>
</dbReference>
<dbReference type="GO" id="GO:0044659">
    <property type="term" value="P:viral release from host cell by cytolysis"/>
    <property type="evidence" value="ECO:0007669"/>
    <property type="project" value="UniProtKB-UniRule"/>
</dbReference>
<accession>A0A6J5MK86</accession>
<keyword evidence="5 10" id="KW-0378">Hydrolase</keyword>
<dbReference type="GO" id="GO:0003796">
    <property type="term" value="F:lysozyme activity"/>
    <property type="evidence" value="ECO:0007669"/>
    <property type="project" value="UniProtKB-UniRule"/>
</dbReference>
<dbReference type="InterPro" id="IPR002196">
    <property type="entry name" value="Glyco_hydro_24"/>
</dbReference>
<dbReference type="InterPro" id="IPR023346">
    <property type="entry name" value="Lysozyme-like_dom_sf"/>
</dbReference>
<evidence type="ECO:0000256" key="11">
    <source>
        <dbReference type="RuleBase" id="RU003788"/>
    </source>
</evidence>
<comment type="similarity">
    <text evidence="10 11">Belongs to the glycosyl hydrolase 24 family.</text>
</comment>
<dbReference type="InterPro" id="IPR034690">
    <property type="entry name" value="Endolysin_T4_type"/>
</dbReference>
<name>A0A6J5MK86_9CAUD</name>
<keyword evidence="4 10" id="KW-0081">Bacteriolytic enzyme</keyword>
<evidence type="ECO:0000256" key="6">
    <source>
        <dbReference type="ARBA" id="ARBA00022852"/>
    </source>
</evidence>
<gene>
    <name evidence="12" type="ORF">UFOVP516_5</name>
</gene>
<dbReference type="GO" id="GO:0042742">
    <property type="term" value="P:defense response to bacterium"/>
    <property type="evidence" value="ECO:0007669"/>
    <property type="project" value="UniProtKB-KW"/>
</dbReference>
<dbReference type="EMBL" id="LR796480">
    <property type="protein sequence ID" value="CAB4146968.1"/>
    <property type="molecule type" value="Genomic_DNA"/>
</dbReference>
<keyword evidence="2 10" id="KW-0929">Antimicrobial</keyword>
<sequence>MKVNKDCLLLIAEFEGLSLRPYLCQAKKATIGYGNCYYKDGKKVTMLDKNITKEEALELLKVIVDSFAKEVNKLVVSPLNQNQFNALVSFTYNVGANNLKNSTLLKLINKDPNQLAISNEFLKWVNAGGEKSKGLERRRIKESQIYFKK</sequence>
<dbReference type="CDD" id="cd00737">
    <property type="entry name" value="lyz_endolysin_autolysin"/>
    <property type="match status" value="1"/>
</dbReference>
<keyword evidence="9 10" id="KW-0326">Glycosidase</keyword>
<proteinExistence type="inferred from homology"/>
<feature type="active site" description="Proton donor/acceptor" evidence="10">
    <location>
        <position position="15"/>
    </location>
</feature>
<dbReference type="GO" id="GO:0030430">
    <property type="term" value="C:host cell cytoplasm"/>
    <property type="evidence" value="ECO:0007669"/>
    <property type="project" value="UniProtKB-SubCell"/>
</dbReference>
<comment type="catalytic activity">
    <reaction evidence="1 10 11">
        <text>Hydrolysis of (1-&gt;4)-beta-linkages between N-acetylmuramic acid and N-acetyl-D-glucosamine residues in a peptidoglycan and between N-acetyl-D-glucosamine residues in chitodextrins.</text>
        <dbReference type="EC" id="3.2.1.17"/>
    </reaction>
</comment>
<keyword evidence="3 10" id="KW-1188">Viral release from host cell</keyword>
<dbReference type="InterPro" id="IPR033907">
    <property type="entry name" value="Endolysin_autolysin"/>
</dbReference>
<dbReference type="SUPFAM" id="SSF53955">
    <property type="entry name" value="Lysozyme-like"/>
    <property type="match status" value="1"/>
</dbReference>
<feature type="active site" description="Proton donor/acceptor" evidence="10">
    <location>
        <position position="24"/>
    </location>
</feature>
<keyword evidence="6 10" id="KW-0204">Cytolysis</keyword>
<dbReference type="Pfam" id="PF00959">
    <property type="entry name" value="Phage_lysozyme"/>
    <property type="match status" value="1"/>
</dbReference>
<evidence type="ECO:0000256" key="3">
    <source>
        <dbReference type="ARBA" id="ARBA00022612"/>
    </source>
</evidence>
<keyword evidence="8 10" id="KW-1035">Host cytoplasm</keyword>
<evidence type="ECO:0000256" key="5">
    <source>
        <dbReference type="ARBA" id="ARBA00022801"/>
    </source>
</evidence>
<comment type="function">
    <text evidence="10">Endolysin with lysozyme activity that degrades host peptidoglycans and participates with the holin and spanin proteins in the sequential events which lead to the programmed host cell lysis releasing the mature viral particles. Once the holin has permeabilized the host cell membrane, the endolysin can reach the periplasm and break down the peptidoglycan layer.</text>
</comment>
<evidence type="ECO:0000256" key="1">
    <source>
        <dbReference type="ARBA" id="ARBA00000632"/>
    </source>
</evidence>
<dbReference type="PANTHER" id="PTHR38107">
    <property type="match status" value="1"/>
</dbReference>
<evidence type="ECO:0000256" key="8">
    <source>
        <dbReference type="ARBA" id="ARBA00023200"/>
    </source>
</evidence>
<dbReference type="HAMAP" id="MF_04110">
    <property type="entry name" value="ENDOLYSIN_T4"/>
    <property type="match status" value="1"/>
</dbReference>
<evidence type="ECO:0000313" key="12">
    <source>
        <dbReference type="EMBL" id="CAB4146968.1"/>
    </source>
</evidence>